<reference evidence="5 6" key="1">
    <citation type="submission" date="2024-01" db="EMBL/GenBank/DDBJ databases">
        <authorList>
            <person name="Alioto T."/>
            <person name="Alioto T."/>
            <person name="Gomez Garrido J."/>
        </authorList>
    </citation>
    <scope>NUCLEOTIDE SEQUENCE [LARGE SCALE GENOMIC DNA]</scope>
</reference>
<dbReference type="InterPro" id="IPR003597">
    <property type="entry name" value="Ig_C1-set"/>
</dbReference>
<evidence type="ECO:0000256" key="3">
    <source>
        <dbReference type="SAM" id="Phobius"/>
    </source>
</evidence>
<dbReference type="Proteomes" id="UP001314229">
    <property type="component" value="Unassembled WGS sequence"/>
</dbReference>
<dbReference type="InterPro" id="IPR050208">
    <property type="entry name" value="MHC_class-I_related"/>
</dbReference>
<dbReference type="PANTHER" id="PTHR16675">
    <property type="entry name" value="MHC CLASS I-RELATED"/>
    <property type="match status" value="1"/>
</dbReference>
<organism evidence="5 6">
    <name type="scientific">Scomber scombrus</name>
    <name type="common">Atlantic mackerel</name>
    <name type="synonym">Scomber vernalis</name>
    <dbReference type="NCBI Taxonomy" id="13677"/>
    <lineage>
        <taxon>Eukaryota</taxon>
        <taxon>Metazoa</taxon>
        <taxon>Chordata</taxon>
        <taxon>Craniata</taxon>
        <taxon>Vertebrata</taxon>
        <taxon>Euteleostomi</taxon>
        <taxon>Actinopterygii</taxon>
        <taxon>Neopterygii</taxon>
        <taxon>Teleostei</taxon>
        <taxon>Neoteleostei</taxon>
        <taxon>Acanthomorphata</taxon>
        <taxon>Pelagiaria</taxon>
        <taxon>Scombriformes</taxon>
        <taxon>Scombridae</taxon>
        <taxon>Scomber</taxon>
    </lineage>
</organism>
<dbReference type="PRINTS" id="PR01638">
    <property type="entry name" value="MHCCLASSI"/>
</dbReference>
<sequence>MGEQQKSNVNIETLKDLFNQTGGVHILQVMEGCKWDDETGEVNAFNQYGYDGEDFLSWDNKTNTWVDQKQMVFIKRWWSNADYFIAEMNSHLIQECPKSLKKYLKYGRSSLMRTDLPSVSLLQKTPSSPVRCFATGFYPDRAEIFWRKDGEEIHEDVELGEILPNHDDTFQMNVDLNVSSVTPEDWRRYECVFNLTGVKDDIITKLDKTAIKTNWCKTGFPLGAFIGPVVVLLLLVVCIVGYFLSKKNKGKDGERQKMFLLIFSFFTSQMYLIMSVLFFLC</sequence>
<dbReference type="Pfam" id="PF07654">
    <property type="entry name" value="C1-set"/>
    <property type="match status" value="1"/>
</dbReference>
<dbReference type="InterPro" id="IPR007110">
    <property type="entry name" value="Ig-like_dom"/>
</dbReference>
<dbReference type="PROSITE" id="PS50835">
    <property type="entry name" value="IG_LIKE"/>
    <property type="match status" value="1"/>
</dbReference>
<dbReference type="Pfam" id="PF00129">
    <property type="entry name" value="MHC_I"/>
    <property type="match status" value="1"/>
</dbReference>
<feature type="transmembrane region" description="Helical" evidence="3">
    <location>
        <begin position="257"/>
        <end position="280"/>
    </location>
</feature>
<protein>
    <recommendedName>
        <fullName evidence="4">Ig-like domain-containing protein</fullName>
    </recommendedName>
</protein>
<dbReference type="EMBL" id="CAWUFR010001649">
    <property type="protein sequence ID" value="CAK6984163.1"/>
    <property type="molecule type" value="Genomic_DNA"/>
</dbReference>
<dbReference type="InterPro" id="IPR001039">
    <property type="entry name" value="MHC_I_a_a1/a2"/>
</dbReference>
<dbReference type="InterPro" id="IPR011162">
    <property type="entry name" value="MHC_I/II-like_Ag-recog"/>
</dbReference>
<dbReference type="SUPFAM" id="SSF54452">
    <property type="entry name" value="MHC antigen-recognition domain"/>
    <property type="match status" value="1"/>
</dbReference>
<dbReference type="InterPro" id="IPR011161">
    <property type="entry name" value="MHC_I-like_Ag-recog"/>
</dbReference>
<dbReference type="FunFam" id="2.60.40.10:FF:000943">
    <property type="entry name" value="Classical MHC class I molecule, alpha-chain"/>
    <property type="match status" value="1"/>
</dbReference>
<dbReference type="SUPFAM" id="SSF48726">
    <property type="entry name" value="Immunoglobulin"/>
    <property type="match status" value="1"/>
</dbReference>
<dbReference type="InterPro" id="IPR037055">
    <property type="entry name" value="MHC_I-like_Ag-recog_sf"/>
</dbReference>
<dbReference type="GO" id="GO:0005615">
    <property type="term" value="C:extracellular space"/>
    <property type="evidence" value="ECO:0007669"/>
    <property type="project" value="TreeGrafter"/>
</dbReference>
<proteinExistence type="inferred from homology"/>
<gene>
    <name evidence="5" type="ORF">FSCOSCO3_A037886</name>
</gene>
<dbReference type="GO" id="GO:0006955">
    <property type="term" value="P:immune response"/>
    <property type="evidence" value="ECO:0007669"/>
    <property type="project" value="TreeGrafter"/>
</dbReference>
<dbReference type="InterPro" id="IPR013783">
    <property type="entry name" value="Ig-like_fold"/>
</dbReference>
<dbReference type="SMART" id="SM00407">
    <property type="entry name" value="IGc1"/>
    <property type="match status" value="1"/>
</dbReference>
<keyword evidence="3" id="KW-0812">Transmembrane</keyword>
<feature type="transmembrane region" description="Helical" evidence="3">
    <location>
        <begin position="222"/>
        <end position="245"/>
    </location>
</feature>
<feature type="domain" description="Ig-like" evidence="4">
    <location>
        <begin position="117"/>
        <end position="191"/>
    </location>
</feature>
<accession>A0AAV1QKW1</accession>
<dbReference type="AlphaFoldDB" id="A0AAV1QKW1"/>
<evidence type="ECO:0000259" key="4">
    <source>
        <dbReference type="PROSITE" id="PS50835"/>
    </source>
</evidence>
<evidence type="ECO:0000313" key="6">
    <source>
        <dbReference type="Proteomes" id="UP001314229"/>
    </source>
</evidence>
<keyword evidence="3" id="KW-0472">Membrane</keyword>
<keyword evidence="1" id="KW-0325">Glycoprotein</keyword>
<evidence type="ECO:0000256" key="1">
    <source>
        <dbReference type="ARBA" id="ARBA00023180"/>
    </source>
</evidence>
<evidence type="ECO:0000256" key="2">
    <source>
        <dbReference type="RuleBase" id="RU004439"/>
    </source>
</evidence>
<evidence type="ECO:0000313" key="5">
    <source>
        <dbReference type="EMBL" id="CAK6984163.1"/>
    </source>
</evidence>
<name>A0AAV1QKW1_SCOSC</name>
<keyword evidence="6" id="KW-1185">Reference proteome</keyword>
<dbReference type="Gene3D" id="3.30.500.10">
    <property type="entry name" value="MHC class I-like antigen recognition-like"/>
    <property type="match status" value="1"/>
</dbReference>
<dbReference type="InterPro" id="IPR036179">
    <property type="entry name" value="Ig-like_dom_sf"/>
</dbReference>
<comment type="similarity">
    <text evidence="2">Belongs to the MHC class I family.</text>
</comment>
<dbReference type="PANTHER" id="PTHR16675:SF237">
    <property type="entry name" value="MHC CLASS I ANTIGEN TRANSCRIPT VARIANT 1-RELATED"/>
    <property type="match status" value="1"/>
</dbReference>
<dbReference type="Gene3D" id="2.60.40.10">
    <property type="entry name" value="Immunoglobulins"/>
    <property type="match status" value="1"/>
</dbReference>
<keyword evidence="3" id="KW-1133">Transmembrane helix</keyword>
<dbReference type="GO" id="GO:0009897">
    <property type="term" value="C:external side of plasma membrane"/>
    <property type="evidence" value="ECO:0007669"/>
    <property type="project" value="TreeGrafter"/>
</dbReference>
<comment type="caution">
    <text evidence="5">The sequence shown here is derived from an EMBL/GenBank/DDBJ whole genome shotgun (WGS) entry which is preliminary data.</text>
</comment>